<dbReference type="EMBL" id="CM035416">
    <property type="protein sequence ID" value="KAH7425074.1"/>
    <property type="molecule type" value="Genomic_DNA"/>
</dbReference>
<dbReference type="OMA" id="MGSSEEW"/>
<feature type="transmembrane region" description="Helical" evidence="1">
    <location>
        <begin position="466"/>
        <end position="490"/>
    </location>
</feature>
<accession>A0A8T2TQN4</accession>
<keyword evidence="1" id="KW-0812">Transmembrane</keyword>
<name>A0A8T2TQN4_CERRI</name>
<dbReference type="AlphaFoldDB" id="A0A8T2TQN4"/>
<dbReference type="InterPro" id="IPR004158">
    <property type="entry name" value="DUF247_pln"/>
</dbReference>
<gene>
    <name evidence="2" type="ORF">KP509_11G038500</name>
</gene>
<keyword evidence="1" id="KW-1133">Transmembrane helix</keyword>
<proteinExistence type="predicted"/>
<dbReference type="PANTHER" id="PTHR31170:SF25">
    <property type="entry name" value="BNAA09G04570D PROTEIN"/>
    <property type="match status" value="1"/>
</dbReference>
<comment type="caution">
    <text evidence="2">The sequence shown here is derived from an EMBL/GenBank/DDBJ whole genome shotgun (WGS) entry which is preliminary data.</text>
</comment>
<dbReference type="PANTHER" id="PTHR31170">
    <property type="entry name" value="BNAC04G53230D PROTEIN"/>
    <property type="match status" value="1"/>
</dbReference>
<sequence length="496" mass="57313">MHTSPQGSPRISTAATAAANCNDNRSVDHFNNVPILNARASFKNNNLPVAHQQHEVQINDEKWMEYAELQIEKARRLKFAKQQTIFPVPDTLLEVRSRSYIPRLVNIGLLYSKLEPSPVEDFKFLCVKEFMRRHTISLDDLMRHTVPDQEDLQYLYFNAPKYSGRTLKFLLTRDTVFIYEFLFLNLRNYDPDDESCGYMHSFFSDRTRNAEVVRDLFLVGNQVPMSFLKRLSELPLSKSTEFQNDDMKLCLDYLVWRCNPFFGIYKDSASKRQCFERMKDGVSVLDCEHLLDCLYKTCVKEPDENCSPEFDSSSCRLPTASALSKVGIKFSACVGETSVIKYRKESMKLELPRMQVFDATEDILRNMIAYEITSMEGGDLCRYAILMDSLIDTADDLAILEKAGVLENHLGSNEKMLQMWNELCIGISLPQTQSWKDMNAAIMRHYKSNWRAMSIEFHKMFCSRPWLWLSTIAAVVLLLLSALQTFYTVLSYYNSG</sequence>
<dbReference type="OrthoDB" id="658695at2759"/>
<evidence type="ECO:0000313" key="3">
    <source>
        <dbReference type="Proteomes" id="UP000825935"/>
    </source>
</evidence>
<evidence type="ECO:0000313" key="2">
    <source>
        <dbReference type="EMBL" id="KAH7425072.1"/>
    </source>
</evidence>
<protein>
    <submittedName>
        <fullName evidence="2">Uncharacterized protein</fullName>
    </submittedName>
</protein>
<evidence type="ECO:0000256" key="1">
    <source>
        <dbReference type="SAM" id="Phobius"/>
    </source>
</evidence>
<keyword evidence="1" id="KW-0472">Membrane</keyword>
<reference evidence="2" key="1">
    <citation type="submission" date="2021-08" db="EMBL/GenBank/DDBJ databases">
        <title>WGS assembly of Ceratopteris richardii.</title>
        <authorList>
            <person name="Marchant D.B."/>
            <person name="Chen G."/>
            <person name="Jenkins J."/>
            <person name="Shu S."/>
            <person name="Leebens-Mack J."/>
            <person name="Grimwood J."/>
            <person name="Schmutz J."/>
            <person name="Soltis P."/>
            <person name="Soltis D."/>
            <person name="Chen Z.-H."/>
        </authorList>
    </citation>
    <scope>NUCLEOTIDE SEQUENCE</scope>
    <source>
        <strain evidence="2">Whitten #5841</strain>
        <tissue evidence="2">Leaf</tissue>
    </source>
</reference>
<organism evidence="2 3">
    <name type="scientific">Ceratopteris richardii</name>
    <name type="common">Triangle waterfern</name>
    <dbReference type="NCBI Taxonomy" id="49495"/>
    <lineage>
        <taxon>Eukaryota</taxon>
        <taxon>Viridiplantae</taxon>
        <taxon>Streptophyta</taxon>
        <taxon>Embryophyta</taxon>
        <taxon>Tracheophyta</taxon>
        <taxon>Polypodiopsida</taxon>
        <taxon>Polypodiidae</taxon>
        <taxon>Polypodiales</taxon>
        <taxon>Pteridineae</taxon>
        <taxon>Pteridaceae</taxon>
        <taxon>Parkerioideae</taxon>
        <taxon>Ceratopteris</taxon>
    </lineage>
</organism>
<dbReference type="EMBL" id="CM035416">
    <property type="protein sequence ID" value="KAH7425073.1"/>
    <property type="molecule type" value="Genomic_DNA"/>
</dbReference>
<dbReference type="EMBL" id="CM035416">
    <property type="protein sequence ID" value="KAH7425072.1"/>
    <property type="molecule type" value="Genomic_DNA"/>
</dbReference>
<dbReference type="Proteomes" id="UP000825935">
    <property type="component" value="Chromosome 11"/>
</dbReference>
<dbReference type="Pfam" id="PF03140">
    <property type="entry name" value="DUF247"/>
    <property type="match status" value="1"/>
</dbReference>
<keyword evidence="3" id="KW-1185">Reference proteome</keyword>